<keyword evidence="2" id="KW-1133">Transmembrane helix</keyword>
<proteinExistence type="predicted"/>
<feature type="domain" description="Immunoglobulin" evidence="3">
    <location>
        <begin position="781"/>
        <end position="864"/>
    </location>
</feature>
<evidence type="ECO:0000313" key="5">
    <source>
        <dbReference type="Proteomes" id="UP001303587"/>
    </source>
</evidence>
<dbReference type="InterPro" id="IPR036179">
    <property type="entry name" value="Ig-like_dom_sf"/>
</dbReference>
<dbReference type="EMBL" id="CP131060">
    <property type="protein sequence ID" value="WNY25126.1"/>
    <property type="molecule type" value="Genomic_DNA"/>
</dbReference>
<evidence type="ECO:0000259" key="3">
    <source>
        <dbReference type="SMART" id="SM00409"/>
    </source>
</evidence>
<feature type="domain" description="Immunoglobulin" evidence="3">
    <location>
        <begin position="617"/>
        <end position="695"/>
    </location>
</feature>
<feature type="domain" description="Immunoglobulin" evidence="3">
    <location>
        <begin position="952"/>
        <end position="1034"/>
    </location>
</feature>
<dbReference type="Gene3D" id="2.60.40.10">
    <property type="entry name" value="Immunoglobulins"/>
    <property type="match status" value="4"/>
</dbReference>
<name>A0AA96VBM0_9EURY</name>
<dbReference type="PANTHER" id="PTHR31535">
    <property type="match status" value="1"/>
</dbReference>
<accession>A0AA96VBM0</accession>
<organism evidence="4 5">
    <name type="scientific">Methanolapillus millepedarum</name>
    <dbReference type="NCBI Taxonomy" id="3028296"/>
    <lineage>
        <taxon>Archaea</taxon>
        <taxon>Methanobacteriati</taxon>
        <taxon>Methanobacteriota</taxon>
        <taxon>Stenosarchaea group</taxon>
        <taxon>Methanomicrobia</taxon>
        <taxon>Methanosarcinales</taxon>
        <taxon>Methanosarcinaceae</taxon>
        <taxon>Methanolapillus</taxon>
    </lineage>
</organism>
<evidence type="ECO:0000256" key="2">
    <source>
        <dbReference type="SAM" id="Phobius"/>
    </source>
</evidence>
<gene>
    <name evidence="4" type="ORF">MsAc7_06680</name>
</gene>
<keyword evidence="2" id="KW-0812">Transmembrane</keyword>
<dbReference type="RefSeq" id="WP_338103169.1">
    <property type="nucleotide sequence ID" value="NZ_CP131060.1"/>
</dbReference>
<feature type="region of interest" description="Disordered" evidence="1">
    <location>
        <begin position="1035"/>
        <end position="1097"/>
    </location>
</feature>
<dbReference type="PANTHER" id="PTHR31535:SF3">
    <property type="entry name" value="REGULATORY PROTEIN ZESTE"/>
    <property type="match status" value="1"/>
</dbReference>
<protein>
    <recommendedName>
        <fullName evidence="3">Immunoglobulin domain-containing protein</fullName>
    </recommendedName>
</protein>
<dbReference type="InterPro" id="IPR013783">
    <property type="entry name" value="Ig-like_fold"/>
</dbReference>
<feature type="domain" description="Immunoglobulin" evidence="3">
    <location>
        <begin position="867"/>
        <end position="949"/>
    </location>
</feature>
<evidence type="ECO:0000256" key="1">
    <source>
        <dbReference type="SAM" id="MobiDB-lite"/>
    </source>
</evidence>
<dbReference type="GeneID" id="89229783"/>
<sequence>MKNIKQVFLLTAILAVFFVLAAAPALANTATVTSITDANSNLTAWITGTEPHILMLDADNWTGTGTITIPSEINNLKIQSNNESKELNVSIVAASRTTVLNLTIKDLNLNVTAASDQHGIDIDGVTGTTLFLEDNNTIRGNLTGVHVGYGNFLTITAIESVKDTNHLKIYGGESSAGIGGSYQEASGEVVINGFVVIDEAMGGNAVIGGGGAAIGGGGSESGTVTISGPVRIKMATGGNSGGNGGGAAIGGGGGDGAGTVTVSNAAIIESAIGGCGEYGGGAAIGGGGGGANIAGGAGTVTISNAAIIEAAMGGTGDDGGGAAIGSGGCGVNRDGKDGIVTVSDATIIKATGGPGGDGCGAAIGSGGGGYSGVSGAGIVTLSNATIIEATGGRGGVDSGGGAAIGGGGGGYNGVSGAGIVMISNATKIYTVTGGSGNRNSGGGAAIGGGSGKVGGVGTVTISDATIIETAVGGSKGSSSSGGAAIGGGGGGYNDVGGDGNVTINGGTIVVTPTGSHYAIGGGQGRTNGNSTITIDGGSIRTTTGTLLGGAPKNSAGNSVEPYTIDFGPQNAKKRYNMTNAEVTPPCAFSSYTDENGRLYLYKTPSGSPILTGITTQPKNTAAFVDGSASFTVTAVGNYQWQKNISGTWTNITSGGILSTYIINPVAIGNAGSYRVVVTDSASNTFNSNEVTLVVLSTQPANTAAFEGKPASVSVTTTHETLPAGLSYQWYFESTPVGVNSATYTIGSMNSGYYGNYTLTVRNSTDNVSVSDQAHIKVVGNPESTAAFEGNTASFETTLTGTLPTGFSYQWQKNNSGFADITGETGTELSFSAADKTNDAGEYQLLIKNGTTVVSTSDAVWLTVVTHPSDITEFENRDITFAVTQTPEASVSGVTLTYEWYKSPDTTNPITGATTHELAMTNISPADSGSYSAKIDGITDLSDPADLTLLAHPVNQTIQEHHLTTFVVTDISGLSYQWLVDKNDTNGFVELAGETNASLSINALLNMNDWKYKVQVTGSGIDGTIESDVVVLTVTKTPSSGGYGDENVKVVDGNGFGQQQPQQNGTATNGTNGTEQQNGTNVSQNQSNPEQETGGGNNNGLPSWIWIVVVIIVIIIGGVAYWYFYKRNKEKETSDKN</sequence>
<keyword evidence="2" id="KW-0472">Membrane</keyword>
<dbReference type="Proteomes" id="UP001303587">
    <property type="component" value="Chromosome"/>
</dbReference>
<dbReference type="AlphaFoldDB" id="A0AA96VBM0"/>
<dbReference type="SUPFAM" id="SSF48726">
    <property type="entry name" value="Immunoglobulin"/>
    <property type="match status" value="3"/>
</dbReference>
<feature type="transmembrane region" description="Helical" evidence="2">
    <location>
        <begin position="1103"/>
        <end position="1123"/>
    </location>
</feature>
<dbReference type="InterPro" id="IPR003599">
    <property type="entry name" value="Ig_sub"/>
</dbReference>
<feature type="compositionally biased region" description="Low complexity" evidence="1">
    <location>
        <begin position="1056"/>
        <end position="1080"/>
    </location>
</feature>
<dbReference type="SMART" id="SM00409">
    <property type="entry name" value="IG"/>
    <property type="match status" value="5"/>
</dbReference>
<evidence type="ECO:0000313" key="4">
    <source>
        <dbReference type="EMBL" id="WNY25126.1"/>
    </source>
</evidence>
<reference evidence="4 5" key="1">
    <citation type="submission" date="2023-07" db="EMBL/GenBank/DDBJ databases">
        <title>Closed genoem sequence of Methanosarcinaceae archaeon Ac7.</title>
        <authorList>
            <person name="Poehlein A."/>
            <person name="Protasov E."/>
            <person name="Platt K."/>
            <person name="Reeh H."/>
            <person name="Daniel R."/>
            <person name="Brune A."/>
        </authorList>
    </citation>
    <scope>NUCLEOTIDE SEQUENCE [LARGE SCALE GENOMIC DNA]</scope>
    <source>
        <strain evidence="4 5">Ac7</strain>
    </source>
</reference>
<feature type="domain" description="Immunoglobulin" evidence="3">
    <location>
        <begin position="699"/>
        <end position="778"/>
    </location>
</feature>
<feature type="compositionally biased region" description="Polar residues" evidence="1">
    <location>
        <begin position="1081"/>
        <end position="1090"/>
    </location>
</feature>
<keyword evidence="5" id="KW-1185">Reference proteome</keyword>